<dbReference type="Pfam" id="PF02581">
    <property type="entry name" value="TMP-TENI"/>
    <property type="match status" value="1"/>
</dbReference>
<comment type="catalytic activity">
    <reaction evidence="6 9 10">
        <text>4-methyl-5-(2-phosphooxyethyl)-thiazole + 4-amino-2-methyl-5-(diphosphooxymethyl)pyrimidine + H(+) = thiamine phosphate + diphosphate</text>
        <dbReference type="Rhea" id="RHEA:22328"/>
        <dbReference type="ChEBI" id="CHEBI:15378"/>
        <dbReference type="ChEBI" id="CHEBI:33019"/>
        <dbReference type="ChEBI" id="CHEBI:37575"/>
        <dbReference type="ChEBI" id="CHEBI:57841"/>
        <dbReference type="ChEBI" id="CHEBI:58296"/>
        <dbReference type="EC" id="2.5.1.3"/>
    </reaction>
</comment>
<evidence type="ECO:0000259" key="12">
    <source>
        <dbReference type="Pfam" id="PF02581"/>
    </source>
</evidence>
<organism evidence="13 14">
    <name type="scientific">Pelagirhabdus alkalitolerans</name>
    <dbReference type="NCBI Taxonomy" id="1612202"/>
    <lineage>
        <taxon>Bacteria</taxon>
        <taxon>Bacillati</taxon>
        <taxon>Bacillota</taxon>
        <taxon>Bacilli</taxon>
        <taxon>Bacillales</taxon>
        <taxon>Bacillaceae</taxon>
        <taxon>Pelagirhabdus</taxon>
    </lineage>
</organism>
<evidence type="ECO:0000313" key="14">
    <source>
        <dbReference type="Proteomes" id="UP000242949"/>
    </source>
</evidence>
<dbReference type="InterPro" id="IPR034291">
    <property type="entry name" value="TMP_synthase"/>
</dbReference>
<evidence type="ECO:0000256" key="6">
    <source>
        <dbReference type="ARBA" id="ARBA00047334"/>
    </source>
</evidence>
<keyword evidence="4 9" id="KW-0460">Magnesium</keyword>
<feature type="binding site" evidence="9">
    <location>
        <begin position="141"/>
        <end position="143"/>
    </location>
    <ligand>
        <name>2-[(2R,5Z)-2-carboxy-4-methylthiazol-5(2H)-ylidene]ethyl phosphate</name>
        <dbReference type="ChEBI" id="CHEBI:62899"/>
    </ligand>
</feature>
<reference evidence="14" key="1">
    <citation type="submission" date="2016-09" db="EMBL/GenBank/DDBJ databases">
        <authorList>
            <person name="Varghese N."/>
            <person name="Submissions S."/>
        </authorList>
    </citation>
    <scope>NUCLEOTIDE SEQUENCE [LARGE SCALE GENOMIC DNA]</scope>
    <source>
        <strain evidence="14">S5</strain>
    </source>
</reference>
<evidence type="ECO:0000256" key="9">
    <source>
        <dbReference type="HAMAP-Rule" id="MF_00097"/>
    </source>
</evidence>
<comment type="cofactor">
    <cofactor evidence="9">
        <name>Mg(2+)</name>
        <dbReference type="ChEBI" id="CHEBI:18420"/>
    </cofactor>
    <text evidence="9">Binds 1 Mg(2+) ion per subunit.</text>
</comment>
<dbReference type="AlphaFoldDB" id="A0A1G6JKF5"/>
<comment type="similarity">
    <text evidence="9 10">Belongs to the thiamine-phosphate synthase family.</text>
</comment>
<dbReference type="FunFam" id="3.20.20.70:FF:000096">
    <property type="entry name" value="Thiamine-phosphate synthase"/>
    <property type="match status" value="1"/>
</dbReference>
<feature type="binding site" evidence="9">
    <location>
        <begin position="193"/>
        <end position="194"/>
    </location>
    <ligand>
        <name>2-[(2R,5Z)-2-carboxy-4-methylthiazol-5(2H)-ylidene]ethyl phosphate</name>
        <dbReference type="ChEBI" id="CHEBI:62899"/>
    </ligand>
</feature>
<feature type="binding site" evidence="9">
    <location>
        <position position="144"/>
    </location>
    <ligand>
        <name>4-amino-2-methyl-5-(diphosphooxymethyl)pyrimidine</name>
        <dbReference type="ChEBI" id="CHEBI:57841"/>
    </ligand>
</feature>
<dbReference type="RefSeq" id="WP_090795432.1">
    <property type="nucleotide sequence ID" value="NZ_FMYI01000005.1"/>
</dbReference>
<feature type="binding site" evidence="9">
    <location>
        <position position="173"/>
    </location>
    <ligand>
        <name>2-[(2R,5Z)-2-carboxy-4-methylthiazol-5(2H)-ylidene]ethyl phosphate</name>
        <dbReference type="ChEBI" id="CHEBI:62899"/>
    </ligand>
</feature>
<dbReference type="UniPathway" id="UPA00060">
    <property type="reaction ID" value="UER00141"/>
</dbReference>
<dbReference type="CDD" id="cd00564">
    <property type="entry name" value="TMP_TenI"/>
    <property type="match status" value="1"/>
</dbReference>
<dbReference type="EC" id="2.5.1.3" evidence="9"/>
<feature type="domain" description="Thiamine phosphate synthase/TenI" evidence="12">
    <location>
        <begin position="10"/>
        <end position="196"/>
    </location>
</feature>
<keyword evidence="5 9" id="KW-0784">Thiamine biosynthesis</keyword>
<dbReference type="NCBIfam" id="TIGR00693">
    <property type="entry name" value="thiE"/>
    <property type="match status" value="1"/>
</dbReference>
<dbReference type="PANTHER" id="PTHR20857">
    <property type="entry name" value="THIAMINE-PHOSPHATE PYROPHOSPHORYLASE"/>
    <property type="match status" value="1"/>
</dbReference>
<dbReference type="SUPFAM" id="SSF51391">
    <property type="entry name" value="Thiamin phosphate synthase"/>
    <property type="match status" value="1"/>
</dbReference>
<dbReference type="Proteomes" id="UP000242949">
    <property type="component" value="Unassembled WGS sequence"/>
</dbReference>
<evidence type="ECO:0000256" key="7">
    <source>
        <dbReference type="ARBA" id="ARBA00047851"/>
    </source>
</evidence>
<evidence type="ECO:0000256" key="4">
    <source>
        <dbReference type="ARBA" id="ARBA00022842"/>
    </source>
</evidence>
<keyword evidence="2 9" id="KW-0808">Transferase</keyword>
<dbReference type="GO" id="GO:0004789">
    <property type="term" value="F:thiamine-phosphate diphosphorylase activity"/>
    <property type="evidence" value="ECO:0007669"/>
    <property type="project" value="UniProtKB-UniRule"/>
</dbReference>
<dbReference type="InterPro" id="IPR036206">
    <property type="entry name" value="ThiamineP_synth_sf"/>
</dbReference>
<comment type="catalytic activity">
    <reaction evidence="8 9 10">
        <text>2-[(2R,5Z)-2-carboxy-4-methylthiazol-5(2H)-ylidene]ethyl phosphate + 4-amino-2-methyl-5-(diphosphooxymethyl)pyrimidine + 2 H(+) = thiamine phosphate + CO2 + diphosphate</text>
        <dbReference type="Rhea" id="RHEA:47844"/>
        <dbReference type="ChEBI" id="CHEBI:15378"/>
        <dbReference type="ChEBI" id="CHEBI:16526"/>
        <dbReference type="ChEBI" id="CHEBI:33019"/>
        <dbReference type="ChEBI" id="CHEBI:37575"/>
        <dbReference type="ChEBI" id="CHEBI:57841"/>
        <dbReference type="ChEBI" id="CHEBI:62899"/>
        <dbReference type="EC" id="2.5.1.3"/>
    </reaction>
</comment>
<feature type="binding site" evidence="9">
    <location>
        <begin position="40"/>
        <end position="44"/>
    </location>
    <ligand>
        <name>4-amino-2-methyl-5-(diphosphooxymethyl)pyrimidine</name>
        <dbReference type="ChEBI" id="CHEBI:57841"/>
    </ligand>
</feature>
<comment type="pathway">
    <text evidence="1 9 11">Cofactor biosynthesis; thiamine diphosphate biosynthesis; thiamine phosphate from 4-amino-2-methyl-5-diphosphomethylpyrimidine and 4-methyl-5-(2-phosphoethyl)-thiazole: step 1/1.</text>
</comment>
<dbReference type="Gene3D" id="3.20.20.70">
    <property type="entry name" value="Aldolase class I"/>
    <property type="match status" value="1"/>
</dbReference>
<dbReference type="InterPro" id="IPR022998">
    <property type="entry name" value="ThiamineP_synth_TenI"/>
</dbReference>
<feature type="binding site" evidence="9">
    <location>
        <position position="75"/>
    </location>
    <ligand>
        <name>4-amino-2-methyl-5-(diphosphooxymethyl)pyrimidine</name>
        <dbReference type="ChEBI" id="CHEBI:57841"/>
    </ligand>
</feature>
<keyword evidence="14" id="KW-1185">Reference proteome</keyword>
<evidence type="ECO:0000256" key="1">
    <source>
        <dbReference type="ARBA" id="ARBA00005165"/>
    </source>
</evidence>
<evidence type="ECO:0000256" key="11">
    <source>
        <dbReference type="RuleBase" id="RU004253"/>
    </source>
</evidence>
<name>A0A1G6JKF5_9BACI</name>
<accession>A0A1G6JKF5</accession>
<dbReference type="GO" id="GO:0005737">
    <property type="term" value="C:cytoplasm"/>
    <property type="evidence" value="ECO:0007669"/>
    <property type="project" value="TreeGrafter"/>
</dbReference>
<feature type="binding site" evidence="9">
    <location>
        <position position="115"/>
    </location>
    <ligand>
        <name>4-amino-2-methyl-5-(diphosphooxymethyl)pyrimidine</name>
        <dbReference type="ChEBI" id="CHEBI:57841"/>
    </ligand>
</feature>
<keyword evidence="3 9" id="KW-0479">Metal-binding</keyword>
<dbReference type="STRING" id="1612202.SAMN05421734_10572"/>
<dbReference type="GO" id="GO:0009228">
    <property type="term" value="P:thiamine biosynthetic process"/>
    <property type="evidence" value="ECO:0007669"/>
    <property type="project" value="UniProtKB-KW"/>
</dbReference>
<evidence type="ECO:0000256" key="10">
    <source>
        <dbReference type="RuleBase" id="RU003826"/>
    </source>
</evidence>
<proteinExistence type="inferred from homology"/>
<dbReference type="HAMAP" id="MF_00097">
    <property type="entry name" value="TMP_synthase"/>
    <property type="match status" value="1"/>
</dbReference>
<evidence type="ECO:0000256" key="3">
    <source>
        <dbReference type="ARBA" id="ARBA00022723"/>
    </source>
</evidence>
<feature type="binding site" evidence="9">
    <location>
        <position position="95"/>
    </location>
    <ligand>
        <name>Mg(2+)</name>
        <dbReference type="ChEBI" id="CHEBI:18420"/>
    </ligand>
</feature>
<dbReference type="InterPro" id="IPR013785">
    <property type="entry name" value="Aldolase_TIM"/>
</dbReference>
<dbReference type="OrthoDB" id="9812206at2"/>
<dbReference type="GO" id="GO:0000287">
    <property type="term" value="F:magnesium ion binding"/>
    <property type="evidence" value="ECO:0007669"/>
    <property type="project" value="UniProtKB-UniRule"/>
</dbReference>
<comment type="function">
    <text evidence="9">Condenses 4-methyl-5-(beta-hydroxyethyl)thiazole monophosphate (THZ-P) and 2-methyl-4-amino-5-hydroxymethyl pyrimidine pyrophosphate (HMP-PP) to form thiamine monophosphate (TMP).</text>
</comment>
<gene>
    <name evidence="9" type="primary">thiE</name>
    <name evidence="13" type="ORF">SAMN05421734_10572</name>
</gene>
<comment type="catalytic activity">
    <reaction evidence="7 9 10">
        <text>2-(2-carboxy-4-methylthiazol-5-yl)ethyl phosphate + 4-amino-2-methyl-5-(diphosphooxymethyl)pyrimidine + 2 H(+) = thiamine phosphate + CO2 + diphosphate</text>
        <dbReference type="Rhea" id="RHEA:47848"/>
        <dbReference type="ChEBI" id="CHEBI:15378"/>
        <dbReference type="ChEBI" id="CHEBI:16526"/>
        <dbReference type="ChEBI" id="CHEBI:33019"/>
        <dbReference type="ChEBI" id="CHEBI:37575"/>
        <dbReference type="ChEBI" id="CHEBI:57841"/>
        <dbReference type="ChEBI" id="CHEBI:62890"/>
        <dbReference type="EC" id="2.5.1.3"/>
    </reaction>
</comment>
<evidence type="ECO:0000256" key="2">
    <source>
        <dbReference type="ARBA" id="ARBA00022679"/>
    </source>
</evidence>
<evidence type="ECO:0000256" key="8">
    <source>
        <dbReference type="ARBA" id="ARBA00047883"/>
    </source>
</evidence>
<protein>
    <recommendedName>
        <fullName evidence="9">Thiamine-phosphate synthase</fullName>
        <shortName evidence="9">TP synthase</shortName>
        <shortName evidence="9">TPS</shortName>
        <ecNumber evidence="9">2.5.1.3</ecNumber>
    </recommendedName>
    <alternativeName>
        <fullName evidence="9">Thiamine-phosphate pyrophosphorylase</fullName>
        <shortName evidence="9">TMP pyrophosphorylase</shortName>
        <shortName evidence="9">TMP-PPase</shortName>
    </alternativeName>
</protein>
<evidence type="ECO:0000256" key="5">
    <source>
        <dbReference type="ARBA" id="ARBA00022977"/>
    </source>
</evidence>
<dbReference type="GO" id="GO:0009229">
    <property type="term" value="P:thiamine diphosphate biosynthetic process"/>
    <property type="evidence" value="ECO:0007669"/>
    <property type="project" value="UniProtKB-UniRule"/>
</dbReference>
<evidence type="ECO:0000313" key="13">
    <source>
        <dbReference type="EMBL" id="SDC19252.1"/>
    </source>
</evidence>
<feature type="binding site" evidence="9">
    <location>
        <position position="76"/>
    </location>
    <ligand>
        <name>Mg(2+)</name>
        <dbReference type="ChEBI" id="CHEBI:18420"/>
    </ligand>
</feature>
<dbReference type="PANTHER" id="PTHR20857:SF15">
    <property type="entry name" value="THIAMINE-PHOSPHATE SYNTHASE"/>
    <property type="match status" value="1"/>
</dbReference>
<sequence length="214" mass="22786">MVFSKDILSVYFILGSQNVPGKDPIGILKQALEGGITAFQFREKGKGAVVGREKFELAERMQTLCKSYDVPFIINDDVDLAISLKADGLHIGQDDQALADVKEKLADLNMFIGVSARTKEEAQAAIDGGADYIGAGPIHVTSTKHDAKSPIGIDGIKSLKNEIGSFPLVAIGGIQLEDVLPLREAGADGVSVISEISASDDPKESAQQLCNQFK</sequence>
<dbReference type="EMBL" id="FMYI01000005">
    <property type="protein sequence ID" value="SDC19252.1"/>
    <property type="molecule type" value="Genomic_DNA"/>
</dbReference>